<dbReference type="PANTHER" id="PTHR30441">
    <property type="entry name" value="DUF748 DOMAIN-CONTAINING PROTEIN"/>
    <property type="match status" value="1"/>
</dbReference>
<evidence type="ECO:0008006" key="5">
    <source>
        <dbReference type="Google" id="ProtNLM"/>
    </source>
</evidence>
<dbReference type="PANTHER" id="PTHR30441:SF4">
    <property type="entry name" value="PROTEIN ASMA"/>
    <property type="match status" value="1"/>
</dbReference>
<feature type="compositionally biased region" description="Basic and acidic residues" evidence="2">
    <location>
        <begin position="1271"/>
        <end position="1287"/>
    </location>
</feature>
<organism evidence="3 4">
    <name type="scientific">Roseiarcus fermentans</name>
    <dbReference type="NCBI Taxonomy" id="1473586"/>
    <lineage>
        <taxon>Bacteria</taxon>
        <taxon>Pseudomonadati</taxon>
        <taxon>Pseudomonadota</taxon>
        <taxon>Alphaproteobacteria</taxon>
        <taxon>Hyphomicrobiales</taxon>
        <taxon>Roseiarcaceae</taxon>
        <taxon>Roseiarcus</taxon>
    </lineage>
</organism>
<name>A0A366FXC1_9HYPH</name>
<dbReference type="GO" id="GO:0005886">
    <property type="term" value="C:plasma membrane"/>
    <property type="evidence" value="ECO:0007669"/>
    <property type="project" value="TreeGrafter"/>
</dbReference>
<keyword evidence="4" id="KW-1185">Reference proteome</keyword>
<reference evidence="3 4" key="1">
    <citation type="submission" date="2018-06" db="EMBL/GenBank/DDBJ databases">
        <title>Genomic Encyclopedia of Type Strains, Phase IV (KMG-IV): sequencing the most valuable type-strain genomes for metagenomic binning, comparative biology and taxonomic classification.</title>
        <authorList>
            <person name="Goeker M."/>
        </authorList>
    </citation>
    <scope>NUCLEOTIDE SEQUENCE [LARGE SCALE GENOMIC DNA]</scope>
    <source>
        <strain evidence="3 4">DSM 24875</strain>
    </source>
</reference>
<evidence type="ECO:0000313" key="3">
    <source>
        <dbReference type="EMBL" id="RBP18385.1"/>
    </source>
</evidence>
<accession>A0A366FXC1</accession>
<keyword evidence="1" id="KW-0175">Coiled coil</keyword>
<dbReference type="GO" id="GO:0090313">
    <property type="term" value="P:regulation of protein targeting to membrane"/>
    <property type="evidence" value="ECO:0007669"/>
    <property type="project" value="TreeGrafter"/>
</dbReference>
<dbReference type="InterPro" id="IPR052894">
    <property type="entry name" value="AsmA-related"/>
</dbReference>
<comment type="caution">
    <text evidence="3">The sequence shown here is derived from an EMBL/GenBank/DDBJ whole genome shotgun (WGS) entry which is preliminary data.</text>
</comment>
<protein>
    <recommendedName>
        <fullName evidence="5">AsmA-like protein</fullName>
    </recommendedName>
</protein>
<dbReference type="RefSeq" id="WP_170152996.1">
    <property type="nucleotide sequence ID" value="NZ_QNRK01000001.1"/>
</dbReference>
<feature type="compositionally biased region" description="Low complexity" evidence="2">
    <location>
        <begin position="1333"/>
        <end position="1346"/>
    </location>
</feature>
<feature type="compositionally biased region" description="Basic and acidic residues" evidence="2">
    <location>
        <begin position="1246"/>
        <end position="1262"/>
    </location>
</feature>
<sequence length="1346" mass="133587">MRVILTLIAVALVTFLTAALVAPYLVDWSAHRADVAARLAALTGGRVALDGPVTLRLLPTPYLEVGAGSAAGPGEGAPRLTFAGARLELALVKLASGAFRFTEVRLDKPVLTLARAADGALVLPGAGSAPAEAVGFDRVAVRDGTIRIAAGRGAPEFTIRDVDVDGDAASLAGPYHVSGSVAGPGGAPLAFRLATEKAGADGAPIRLGIERGPGWPALEFDGTLAFRAHGPSALGAAVLSGAAPDVDGPIPWRAAGALAADLDGASLTGAEFRFGQEERALRAEGSAGLAFGAPARLTIRAEAKQANLDALLRRKGEDGVAPARAIERLSAALAPALAAAGPATLDGRFAVATAILGGDAVTGLTAAVEARPGDPMTVRFEAGLPGTTRLKAEGRADIGVAPTFAGAIDFATEDAGVVGTWAGQGAPDFAPWAQALGDAMSGSRFAASGTIEATAAGVSGQGLRIELGRSTLTGALAVTRPAGGAPGRIQADLATDSLDIDALPSLEAARALIGGYDLSLALEARALSVAHLGGAGIAGASLSLKIGKAGPTTTLDRLTIGGLGGAALEATGVFGPEGISARGRLNADRLGDFAALIARLAPGPFTRALVDRASSLSPASIDFEAVGGPSAAAEAPVLRTLKASGAVAGTRLALEVEPQGDADRRAITLGLEARDSAALLRQIGFGAAAAGGGAHVGAAHVDAAHVDAAHVDAAHVDLHASGAWEAGYDVDGSARVAGAAVAWRGRYAPAAEGDAASLFGALKVEAANIAPLAALLGLAPPGPTLGPVEAAADVTRRADRWTVSRISAAVAGVRAAGSLVYERPGEGARTLAGPDLARAEDAVAGPASPTQAEPAAVTGALSFDRLRLADLAALALGPAQPARAPAIWSTAGFPAPPLTLPSAAVRLSAATLGLSEGLAARGFSTSLRLDGGRLDLDDVAMTVGGGVVSGRATLRRSGDNATLEGALSAEPLALTRPGLSGRVGGRLDFASTGRSPAALVAGLAGGGEVMLSGAALPRSDPAALDRVIAAAEVDGAEIDETNVAYQFGAALDKGALAIPSGATPIALSAGTIRLGPLAFAAGRVQAALTATFALSDLALETRLGLSEPATGLKFWTGPPPAASVTVSDATGAPKRRLDVAALAAGLATQAIGRESDRIANLEADIRERAFFNRRLKGERFLDRRAAEIEDWRAEQERLNGLAQRLAAQRAEEERLAAEKAAAEKAAAEKAAAEKAAADRAAADKAAAEKAAAEKAAADKAAAEKAAAGKAAADEKAAAEKAAADKAALEAAGRLLGAAPEGSAGSPPEPGGAAGSKADGSETPLPPARPKPKAAPSAPDPAASGLY</sequence>
<feature type="coiled-coil region" evidence="1">
    <location>
        <begin position="1188"/>
        <end position="1235"/>
    </location>
</feature>
<proteinExistence type="predicted"/>
<feature type="compositionally biased region" description="Low complexity" evidence="2">
    <location>
        <begin position="1288"/>
        <end position="1305"/>
    </location>
</feature>
<evidence type="ECO:0000256" key="2">
    <source>
        <dbReference type="SAM" id="MobiDB-lite"/>
    </source>
</evidence>
<evidence type="ECO:0000313" key="4">
    <source>
        <dbReference type="Proteomes" id="UP000253529"/>
    </source>
</evidence>
<dbReference type="Proteomes" id="UP000253529">
    <property type="component" value="Unassembled WGS sequence"/>
</dbReference>
<gene>
    <name evidence="3" type="ORF">DFR50_101333</name>
</gene>
<evidence type="ECO:0000256" key="1">
    <source>
        <dbReference type="SAM" id="Coils"/>
    </source>
</evidence>
<dbReference type="EMBL" id="QNRK01000001">
    <property type="protein sequence ID" value="RBP18385.1"/>
    <property type="molecule type" value="Genomic_DNA"/>
</dbReference>
<feature type="region of interest" description="Disordered" evidence="2">
    <location>
        <begin position="1246"/>
        <end position="1346"/>
    </location>
</feature>